<feature type="region of interest" description="Disordered" evidence="4">
    <location>
        <begin position="1"/>
        <end position="28"/>
    </location>
</feature>
<feature type="region of interest" description="Disordered" evidence="4">
    <location>
        <begin position="555"/>
        <end position="575"/>
    </location>
</feature>
<feature type="region of interest" description="Disordered" evidence="4">
    <location>
        <begin position="2271"/>
        <end position="2293"/>
    </location>
</feature>
<feature type="region of interest" description="Disordered" evidence="4">
    <location>
        <begin position="622"/>
        <end position="665"/>
    </location>
</feature>
<evidence type="ECO:0000256" key="3">
    <source>
        <dbReference type="ARBA" id="ARBA00023212"/>
    </source>
</evidence>
<feature type="region of interest" description="Disordered" evidence="4">
    <location>
        <begin position="784"/>
        <end position="850"/>
    </location>
</feature>
<dbReference type="InterPro" id="IPR029299">
    <property type="entry name" value="ALMS_motif"/>
</dbReference>
<feature type="region of interest" description="Disordered" evidence="4">
    <location>
        <begin position="1085"/>
        <end position="1110"/>
    </location>
</feature>
<dbReference type="EMBL" id="VWPP01000753">
    <property type="protein sequence ID" value="NXE83342.1"/>
    <property type="molecule type" value="Genomic_DNA"/>
</dbReference>
<feature type="compositionally biased region" description="Low complexity" evidence="4">
    <location>
        <begin position="2451"/>
        <end position="2465"/>
    </location>
</feature>
<feature type="compositionally biased region" description="Basic and acidic residues" evidence="4">
    <location>
        <begin position="2674"/>
        <end position="2689"/>
    </location>
</feature>
<feature type="region of interest" description="Disordered" evidence="4">
    <location>
        <begin position="2537"/>
        <end position="2562"/>
    </location>
</feature>
<feature type="region of interest" description="Disordered" evidence="4">
    <location>
        <begin position="1867"/>
        <end position="1894"/>
    </location>
</feature>
<dbReference type="GO" id="GO:0046599">
    <property type="term" value="P:regulation of centriole replication"/>
    <property type="evidence" value="ECO:0007669"/>
    <property type="project" value="TreeGrafter"/>
</dbReference>
<feature type="region of interest" description="Disordered" evidence="4">
    <location>
        <begin position="1232"/>
        <end position="1288"/>
    </location>
</feature>
<evidence type="ECO:0000259" key="5">
    <source>
        <dbReference type="Pfam" id="PF15309"/>
    </source>
</evidence>
<feature type="compositionally biased region" description="Polar residues" evidence="4">
    <location>
        <begin position="798"/>
        <end position="810"/>
    </location>
</feature>
<feature type="compositionally biased region" description="Basic and acidic residues" evidence="4">
    <location>
        <begin position="1867"/>
        <end position="1884"/>
    </location>
</feature>
<organism evidence="6 7">
    <name type="scientific">Cochlearius cochlearius</name>
    <name type="common">Boat-billed heron</name>
    <dbReference type="NCBI Taxonomy" id="110676"/>
    <lineage>
        <taxon>Eukaryota</taxon>
        <taxon>Metazoa</taxon>
        <taxon>Chordata</taxon>
        <taxon>Craniata</taxon>
        <taxon>Vertebrata</taxon>
        <taxon>Euteleostomi</taxon>
        <taxon>Archelosauria</taxon>
        <taxon>Archosauria</taxon>
        <taxon>Dinosauria</taxon>
        <taxon>Saurischia</taxon>
        <taxon>Theropoda</taxon>
        <taxon>Coelurosauria</taxon>
        <taxon>Aves</taxon>
        <taxon>Neognathae</taxon>
        <taxon>Neoaves</taxon>
        <taxon>Aequornithes</taxon>
        <taxon>Pelecaniformes</taxon>
        <taxon>Ardeidae</taxon>
        <taxon>Cochlearius</taxon>
    </lineage>
</organism>
<sequence>PIAMTPPHHGWKEESLSHSSSETQASVTSGISLGEAIRQKTAINWGIESWYQLPAEVDASHLTAASETKLGLTCDRNDLTEFPTLEEGALPSAEASRRHSSGGTAHGLLLDIQDSQFSPCLPLLMYATQGQSFSDETLLQQSEMDFIPLRGVPDVSGASEEHAKPSHSCEAVSLTGAESPSDAASDCFALSQHPLPFGHVEPCDASYSGWLSQKTSLSGQLLVNKEANEGCKNDTNEKALSPQRSDNLAHSTSKVILTKANRPNQMEASLAKQTCSTSVKDERFCGSNVPATVFELSEKEKGLLRHDEFSSSENSSCKTALTKNSEKREREVQKEKVKMTESESEGCMRQLEKLEKEKKVPELDLSNNLCDDLRKDNCKNSDAQDVFSLKTSETDEGVLKEHRVDLKGSESLKFVTVAEELQGAFLDQQQQLSPAVGFEKEEFIPTVTSTSDCAPKPLVVTDMEAPSRSEDAPVEVEPGVSRSELTVSDFSIERGHKVTGISPSFNLVGDGSFSVHFAHPSYQSTPGVFLKKNVKAEGRGVLVIKSDIQTSPCLNEEASANSSTSTPVSVEKQHSLQCAQKENNEHFESLKLKYPHTGRIQSLPSLSFMEKVGAWNVSQPEEVPDAVTSCDPGGVSPRRKADSAVASSSNSILSMQKSGRDPKDYVAASSRETGSLGSLHFHNKNLLLVRPLTRSQSDNAVNVSSRNTSLVDVILPANSTEAVQPLEEKSNVLGVSENSLGGSMIQKLTAEIVSGSIGEDAGSSSTGQSSHPNVFVSGEGVARHLREDGNSPTDDQKNCNALENHGQSHTLDIPPGHVSMDNYSDISPDSLSLPVSSGGSSQGGLGSAGHSSVVSRHFFTSAEDDNFIPVGATSLETPVKEELNIEERIPIYLRNLGIDQSPGTILTPFVPRGPIREVEFSPSELRMLKDSTDTLTRTALQPQGKLLSAVEIMQTSFNSGTSTLSMSIPMNSEVGSDILSPRELSPRFSRSFGDKPVSQCRMSWHQLEMTAPLSAPWEAECSAVSELAEPNQQLQAVSPDCHSDREGPMLVAKSIQDLLAKNESKDANSSLQRWTASSLAAVKNEMEADRGSQTSSVGSKRNKGQESDSLVGSGALQEICKLLAEAEDIAGRWYDPIFSTASSRETGESSPVLIRKEDGPKDSRLVKDSIPQFQKLLSWDETTTQRSKQEEGSVIKPVNYNTSNLRWENSFDVNLCNSGEMMKEMTKEFRMGKSVGRAEPEGCSSVTTDRNPPGFVGHAQSNGSSEVSTGSSSELGNPSSSEPLGSVTDVAGGFQRMLSKASVAGSKAGGTRESDDSSSGDSLAARVKNLLGNPSSSEPVGNVTDVAGGFQRILPKASAARSKAGGMRESDDSSSGDSLAARVRNLLRNGSPVIHATQILKRADEEERKARAWVKLKLASRSQESLSDWNEEDQQRIEEIKAELLRSAKKSALAKDPWVCGLEAASECSRDQEQDAEHFKAPSDKRFPTDKDTEAVRTKELLESSLCQAVPLYRADPSDRCLLKDTQFKSLSTVQTPICNQHQTVATDHSDAVVELHPTLQKEWDTCAMRPAAASDVQTEVHLPAQKQSMEKCSEDIAKQVISITFSSRKRLQSPLTSTALSSSLTTDGLDGIMPLEVDSASTEGQGYDKQYWERSKTCPPSSPMLAGSVSNEIAYTAEKNRFHHVSADSNRVGAYQETDCLSDQDPVSIHVDRRQTLSAKNSDVLPQDVTELGRRSARLMGLDCEVRFGEEMNRFNEPHSISSYQQEKSSPHGHIQLHESLEGSGPAVETDLLKAHIKLLAKEKKSPSDEAPLIQKELAREQIDTSHRSSADEVLSTTAVSPSSPTKKVLSCVHITLSSKCGNSDLRGDLNTENEMRSGDKPEVNTQPVSSKTPETLIEAVSKLPADDLIPEDQGSSSFPMPVSLADPCLVLSSVTSTAGQKLPLQSSERPQVTVLGSGGCSLKNSFNSVVPAKTGKSTSDATTQITTESPEKTTFSAEIYVNPQDGESAAHPSSLLQKARELPNNTTSSLNKFSSFSRQGDQPLLLPYKPSGSTGMYYVPYLKAGSKISPAGSETGSNDALPIGTMSTCPANVLGLRDDNPPDSAAIKHTEGIYSKRAKPKLAWAEEQVIPLEASPGSLILRSVKTTHSVFKSARLYLHHPMPVCGSYFLSNSELSEDSSGVGHARPSSRAVLQNRKKAHRHQHVFSVHHKEAGENEFFPLAAEADYSRNVDLSVSTSLGNGTSGKELLQRCRTETEQKAARNYPLPCSQTTRLNETVEKDLPPRPRTHSSGSLDELWIKFLECQKRHQHHAFRSNGELSLVERLDRLARVLQNPIKHTLIPTTSEKNVSEKKIKGREQKKIRLPEKSMSECTLEPNATHVEERPRITRDKNSFVELRKSRSGERIIGHMNKILEHQQYLETPSDTSSETRLSGDRGTTISSTTSESDAVTQTEMETATQTEVSSSISTIDTARLIRAFGHERVQVSPRLSQLYCAINHQKSRSEKWDKGSGKTAGVEYPKVASERHRKRKEIQNAISLSSDSTSASSGSWGPSSALSNKRRTRMLNKGIQAGDLEIVNSATKKNTRDVGVTFPTPRSSQPNQRPQEPWHCVDGIFGESDGMVTDHQAAGSKGISWFVQAEDLKSESRKENHSNSFSGPGPSWFEPLTSTKPWREPLREKNWQEQRHSNVIQPAVPERDAENRSLRPFVKLTLQEALAVHRPDFISRSGERVKRLKLVMEERRIQSVLQSEREELFNAPEKRKGYRNASHMLSDRGFLIKEKRRTIPKSEMVQRSKRIYEQLPEVQKKREEEKRKMEYNSYRLKAQLYKTVGVLVKYLYWN</sequence>
<feature type="non-terminal residue" evidence="6">
    <location>
        <position position="1"/>
    </location>
</feature>
<reference evidence="6 7" key="1">
    <citation type="submission" date="2019-09" db="EMBL/GenBank/DDBJ databases">
        <title>Bird 10,000 Genomes (B10K) Project - Family phase.</title>
        <authorList>
            <person name="Zhang G."/>
        </authorList>
    </citation>
    <scope>NUCLEOTIDE SEQUENCE [LARGE SCALE GENOMIC DNA]</scope>
    <source>
        <strain evidence="6">B10K-CU-031-03</strain>
        <tissue evidence="6">Muscle</tissue>
    </source>
</reference>
<dbReference type="GO" id="GO:0005814">
    <property type="term" value="C:centriole"/>
    <property type="evidence" value="ECO:0007669"/>
    <property type="project" value="TreeGrafter"/>
</dbReference>
<keyword evidence="3" id="KW-0206">Cytoskeleton</keyword>
<feature type="compositionally biased region" description="Polar residues" evidence="4">
    <location>
        <begin position="17"/>
        <end position="28"/>
    </location>
</feature>
<dbReference type="GO" id="GO:0005813">
    <property type="term" value="C:centrosome"/>
    <property type="evidence" value="ECO:0007669"/>
    <property type="project" value="UniProtKB-SubCell"/>
</dbReference>
<feature type="non-terminal residue" evidence="6">
    <location>
        <position position="2843"/>
    </location>
</feature>
<name>A0A7K8PWQ1_COCCO</name>
<evidence type="ECO:0000256" key="2">
    <source>
        <dbReference type="ARBA" id="ARBA00022490"/>
    </source>
</evidence>
<accession>A0A7K8PWQ1</accession>
<feature type="region of interest" description="Disordered" evidence="4">
    <location>
        <begin position="2647"/>
        <end position="2701"/>
    </location>
</feature>
<feature type="compositionally biased region" description="Polar residues" evidence="4">
    <location>
        <begin position="314"/>
        <end position="323"/>
    </location>
</feature>
<feature type="region of interest" description="Disordered" evidence="4">
    <location>
        <begin position="1471"/>
        <end position="1491"/>
    </location>
</feature>
<dbReference type="PANTHER" id="PTHR21553:SF22">
    <property type="entry name" value="CENTROSOME-ASSOCIATED PROTEIN ALMS1"/>
    <property type="match status" value="1"/>
</dbReference>
<feature type="compositionally biased region" description="Basic and acidic residues" evidence="4">
    <location>
        <begin position="784"/>
        <end position="797"/>
    </location>
</feature>
<dbReference type="GO" id="GO:0005829">
    <property type="term" value="C:cytosol"/>
    <property type="evidence" value="ECO:0007669"/>
    <property type="project" value="TreeGrafter"/>
</dbReference>
<comment type="subcellular location">
    <subcellularLocation>
        <location evidence="1">Cytoplasm</location>
        <location evidence="1">Cytoskeleton</location>
        <location evidence="1">Microtubule organizing center</location>
        <location evidence="1">Centrosome</location>
    </subcellularLocation>
</comment>
<feature type="compositionally biased region" description="Low complexity" evidence="4">
    <location>
        <begin position="2540"/>
        <end position="2560"/>
    </location>
</feature>
<feature type="compositionally biased region" description="Low complexity" evidence="4">
    <location>
        <begin position="1261"/>
        <end position="1284"/>
    </location>
</feature>
<feature type="compositionally biased region" description="Basic and acidic residues" evidence="4">
    <location>
        <begin position="324"/>
        <end position="341"/>
    </location>
</feature>
<feature type="compositionally biased region" description="Polar residues" evidence="4">
    <location>
        <begin position="2421"/>
        <end position="2450"/>
    </location>
</feature>
<feature type="compositionally biased region" description="Polar residues" evidence="4">
    <location>
        <begin position="2597"/>
        <end position="2607"/>
    </location>
</feature>
<keyword evidence="7" id="KW-1185">Reference proteome</keyword>
<feature type="domain" description="ALMS motif" evidence="5">
    <location>
        <begin position="2710"/>
        <end position="2832"/>
    </location>
</feature>
<dbReference type="PANTHER" id="PTHR21553">
    <property type="entry name" value="ALMS1-RELATED"/>
    <property type="match status" value="1"/>
</dbReference>
<feature type="region of interest" description="Disordered" evidence="4">
    <location>
        <begin position="2419"/>
        <end position="2467"/>
    </location>
</feature>
<gene>
    <name evidence="6" type="primary">Alms1</name>
    <name evidence="6" type="ORF">COCCOC_R01051</name>
</gene>
<feature type="compositionally biased region" description="Low complexity" evidence="4">
    <location>
        <begin position="824"/>
        <end position="839"/>
    </location>
</feature>
<feature type="region of interest" description="Disordered" evidence="4">
    <location>
        <begin position="1302"/>
        <end position="1322"/>
    </location>
</feature>
<dbReference type="GO" id="GO:0008017">
    <property type="term" value="F:microtubule binding"/>
    <property type="evidence" value="ECO:0007669"/>
    <property type="project" value="TreeGrafter"/>
</dbReference>
<keyword evidence="2" id="KW-0963">Cytoplasm</keyword>
<dbReference type="Proteomes" id="UP000525205">
    <property type="component" value="Unassembled WGS sequence"/>
</dbReference>
<feature type="region of interest" description="Disordered" evidence="4">
    <location>
        <begin position="1358"/>
        <end position="1378"/>
    </location>
</feature>
<protein>
    <submittedName>
        <fullName evidence="6">ALMS1 protein</fullName>
    </submittedName>
</protein>
<comment type="caution">
    <text evidence="6">The sequence shown here is derived from an EMBL/GenBank/DDBJ whole genome shotgun (WGS) entry which is preliminary data.</text>
</comment>
<proteinExistence type="predicted"/>
<feature type="compositionally biased region" description="Polar residues" evidence="4">
    <location>
        <begin position="1885"/>
        <end position="1894"/>
    </location>
</feature>
<feature type="region of interest" description="Disordered" evidence="4">
    <location>
        <begin position="314"/>
        <end position="344"/>
    </location>
</feature>
<feature type="compositionally biased region" description="Low complexity" evidence="4">
    <location>
        <begin position="643"/>
        <end position="654"/>
    </location>
</feature>
<evidence type="ECO:0000256" key="1">
    <source>
        <dbReference type="ARBA" id="ARBA00004300"/>
    </source>
</evidence>
<feature type="compositionally biased region" description="Polar residues" evidence="4">
    <location>
        <begin position="555"/>
        <end position="568"/>
    </location>
</feature>
<dbReference type="Pfam" id="PF15309">
    <property type="entry name" value="ALMS_motif"/>
    <property type="match status" value="1"/>
</dbReference>
<feature type="region of interest" description="Disordered" evidence="4">
    <location>
        <begin position="2589"/>
        <end position="2610"/>
    </location>
</feature>
<evidence type="ECO:0000313" key="6">
    <source>
        <dbReference type="EMBL" id="NXE83342.1"/>
    </source>
</evidence>
<evidence type="ECO:0000256" key="4">
    <source>
        <dbReference type="SAM" id="MobiDB-lite"/>
    </source>
</evidence>
<evidence type="ECO:0000313" key="7">
    <source>
        <dbReference type="Proteomes" id="UP000525205"/>
    </source>
</evidence>